<accession>A0ABS4NX89</accession>
<comment type="caution">
    <text evidence="1">The sequence shown here is derived from an EMBL/GenBank/DDBJ whole genome shotgun (WGS) entry which is preliminary data.</text>
</comment>
<sequence length="184" mass="20123">MINKRFSKTLMLAISSLILIGGLGYTFYHSEASKSTKNVTMHFDLTESFDSADSLEKSAPVIAKVKVNTAKSFDYGNIVFTLSDAEIQKIYKGNLTNNTAINILETGGTGEDGLNYSVEGNAVFSKGDEAIVYLEKYVGPVAEDAYVIKGVYEGKFRLEGERIIPPEESRGNLEQVTSISDLNL</sequence>
<reference evidence="1 2" key="1">
    <citation type="submission" date="2021-03" db="EMBL/GenBank/DDBJ databases">
        <title>Genomic Encyclopedia of Type Strains, Phase IV (KMG-IV): sequencing the most valuable type-strain genomes for metagenomic binning, comparative biology and taxonomic classification.</title>
        <authorList>
            <person name="Goeker M."/>
        </authorList>
    </citation>
    <scope>NUCLEOTIDE SEQUENCE [LARGE SCALE GENOMIC DNA]</scope>
    <source>
        <strain evidence="1 2">DSM 101953</strain>
    </source>
</reference>
<evidence type="ECO:0000313" key="1">
    <source>
        <dbReference type="EMBL" id="MBP2114659.1"/>
    </source>
</evidence>
<dbReference type="EMBL" id="JAGGLV010000019">
    <property type="protein sequence ID" value="MBP2114659.1"/>
    <property type="molecule type" value="Genomic_DNA"/>
</dbReference>
<evidence type="ECO:0000313" key="2">
    <source>
        <dbReference type="Proteomes" id="UP000773462"/>
    </source>
</evidence>
<dbReference type="Proteomes" id="UP000773462">
    <property type="component" value="Unassembled WGS sequence"/>
</dbReference>
<name>A0ABS4NX89_9BACL</name>
<organism evidence="1 2">
    <name type="scientific">Paenibacillus silagei</name>
    <dbReference type="NCBI Taxonomy" id="1670801"/>
    <lineage>
        <taxon>Bacteria</taxon>
        <taxon>Bacillati</taxon>
        <taxon>Bacillota</taxon>
        <taxon>Bacilli</taxon>
        <taxon>Bacillales</taxon>
        <taxon>Paenibacillaceae</taxon>
        <taxon>Paenibacillus</taxon>
    </lineage>
</organism>
<protein>
    <submittedName>
        <fullName evidence="1">Uncharacterized protein</fullName>
    </submittedName>
</protein>
<proteinExistence type="predicted"/>
<keyword evidence="2" id="KW-1185">Reference proteome</keyword>
<gene>
    <name evidence="1" type="ORF">J2Z70_004842</name>
</gene>
<dbReference type="RefSeq" id="WP_209877313.1">
    <property type="nucleotide sequence ID" value="NZ_JAGGLV010000019.1"/>
</dbReference>